<evidence type="ECO:0000313" key="1">
    <source>
        <dbReference type="EMBL" id="CAG8832456.1"/>
    </source>
</evidence>
<dbReference type="EMBL" id="CAJVQB010045399">
    <property type="protein sequence ID" value="CAG8832456.1"/>
    <property type="molecule type" value="Genomic_DNA"/>
</dbReference>
<protein>
    <submittedName>
        <fullName evidence="1">8747_t:CDS:1</fullName>
    </submittedName>
</protein>
<organism evidence="1 2">
    <name type="scientific">Gigaspora margarita</name>
    <dbReference type="NCBI Taxonomy" id="4874"/>
    <lineage>
        <taxon>Eukaryota</taxon>
        <taxon>Fungi</taxon>
        <taxon>Fungi incertae sedis</taxon>
        <taxon>Mucoromycota</taxon>
        <taxon>Glomeromycotina</taxon>
        <taxon>Glomeromycetes</taxon>
        <taxon>Diversisporales</taxon>
        <taxon>Gigasporaceae</taxon>
        <taxon>Gigaspora</taxon>
    </lineage>
</organism>
<name>A0ABN7WHW2_GIGMA</name>
<gene>
    <name evidence="1" type="ORF">GMARGA_LOCUS31063</name>
</gene>
<feature type="non-terminal residue" evidence="1">
    <location>
        <position position="1"/>
    </location>
</feature>
<keyword evidence="2" id="KW-1185">Reference proteome</keyword>
<accession>A0ABN7WHW2</accession>
<reference evidence="1 2" key="1">
    <citation type="submission" date="2021-06" db="EMBL/GenBank/DDBJ databases">
        <authorList>
            <person name="Kallberg Y."/>
            <person name="Tangrot J."/>
            <person name="Rosling A."/>
        </authorList>
    </citation>
    <scope>NUCLEOTIDE SEQUENCE [LARGE SCALE GENOMIC DNA]</scope>
    <source>
        <strain evidence="1 2">120-4 pot B 10/14</strain>
    </source>
</reference>
<dbReference type="Proteomes" id="UP000789901">
    <property type="component" value="Unassembled WGS sequence"/>
</dbReference>
<comment type="caution">
    <text evidence="1">The sequence shown here is derived from an EMBL/GenBank/DDBJ whole genome shotgun (WGS) entry which is preliminary data.</text>
</comment>
<proteinExistence type="predicted"/>
<evidence type="ECO:0000313" key="2">
    <source>
        <dbReference type="Proteomes" id="UP000789901"/>
    </source>
</evidence>
<sequence length="67" mass="7717">KQKFSNSLSLQNALLYSFQEEITSKIIISCWKKCLSKVRDYWETIEHGLDNKSDNSDGEILDTSDSD</sequence>